<name>A0A4Q7NNM7_9ACTN</name>
<dbReference type="OrthoDB" id="6091628at2"/>
<evidence type="ECO:0000256" key="1">
    <source>
        <dbReference type="SAM" id="MobiDB-lite"/>
    </source>
</evidence>
<gene>
    <name evidence="2" type="ORF">EV189_2251</name>
</gene>
<proteinExistence type="predicted"/>
<evidence type="ECO:0000313" key="3">
    <source>
        <dbReference type="Proteomes" id="UP000293638"/>
    </source>
</evidence>
<reference evidence="2 3" key="1">
    <citation type="submission" date="2019-02" db="EMBL/GenBank/DDBJ databases">
        <title>Genomic Encyclopedia of Type Strains, Phase IV (KMG-IV): sequencing the most valuable type-strain genomes for metagenomic binning, comparative biology and taxonomic classification.</title>
        <authorList>
            <person name="Goeker M."/>
        </authorList>
    </citation>
    <scope>NUCLEOTIDE SEQUENCE [LARGE SCALE GENOMIC DNA]</scope>
    <source>
        <strain evidence="2 3">DSM 45622</strain>
    </source>
</reference>
<dbReference type="Proteomes" id="UP000293638">
    <property type="component" value="Unassembled WGS sequence"/>
</dbReference>
<sequence length="1296" mass="132348">MSYDPDLAAKTMSTAAWSALARTAEPASVLATWDGGLLREPRVLVPVDVQALVVSPGDAEPAVVVPSPLSPGAAEDATAVDGPAPFADGAARAPGVHLQWAAPDALLRGTLRDPRGSSGGGLGMPPLPDRWAVLRLVLGAKGGPAAVRGWLLDAATATVRDLAQGFTGTPLPDQLPARTLAPAELTGAAGGSPTWTGAYDASLGRLAWVDPLDDLAADPELGGALPGGPAGGSATYVVVGWWSDPALDPLDGVRTEGGLAERTAGLGWRVVEGGGTEHTHRQGPLDRLADLGVPVASRLERPVDAFRRAEPLALGARPPGAVLRSSTVSAFQSLGSAVFAQEATSWFTGIGAGVEASTLVHGAVLGVPLPVVGGAVAPDLRPASESLALALGEQVDDLVAASVAGPLGEDLDARRAVERLLTAFTTGLVRELSSPDGVADLDAREHAGGFAGIPSGEPPLVDRAKSGRASVPARPPRPSAGATPGRRPVLVLAQAKRAVSELVVESAAETIALTGGIVPPSRPAPAATVAGAEERVERPAPPRWLPIDPVAGVAGARRSRRHGGDGRADPSERLACRRASQVGTAYTGVVDGADLLPTLGSGALPQEMLALAREALLLSPHLVDRLSADGAAGMPGAEPAQVRRRLAAEVALRFTPEGGYVGGAGAYGATTARGDVDGLALQLLEQLRLHSLFDGVEPDLVALTSWAQPWLPLWLEWEVAVEVAPDLSGWTLGGVDLEPAAPLAGTPRVVSGRSPLTAAPGDALAGAVARWLQDEDARDRTDQGEADEATEAQLAALAGRVAGLDLVSASLDGVRTALLGLPRTALRPRGPDGTTALPAPVGPPDLLAGGAVTLTRLRVVDAFGRTLDVPLDSARVPARLAPPDGAPPATLVRPPRLQAPARCVLRLVDAAATSPAGAADAVVDEIDPAHQVDPVSGFLLPDHVDESVEVFAADGTPLGELLPEPTGGGVVWEPAPGRPLPADAPPSAGLPPGARALGMLAAGLVAADAAARRGLPAGDPGLPPDVTESALAAFLRAVDTTLWTVDPVAGAGSSGLGSITGRPVAVVRAVVGLEVQDDLAVLTLDDAGRAARAAAYAALAALRVRVRIGELTRSDDGVLGWWVDDDFSTFHPVDAAVRDLALEAGRRKGHLAPWGTAPVVPARQEILHPYLQGSELLELVPGVPRLVTLLLLPGARAHLTSGLLPRSSVGLSRAWFAPGLERLSPSVRVGPVLLDPGEVRLPRVAALGQDQVLTSREGALGWRDDAILAATQSALLPDRASVLREGWIRVAPEQAP</sequence>
<protein>
    <submittedName>
        <fullName evidence="2">Uncharacterized protein</fullName>
    </submittedName>
</protein>
<dbReference type="RefSeq" id="WP_130493052.1">
    <property type="nucleotide sequence ID" value="NZ_SGXD01000003.1"/>
</dbReference>
<comment type="caution">
    <text evidence="2">The sequence shown here is derived from an EMBL/GenBank/DDBJ whole genome shotgun (WGS) entry which is preliminary data.</text>
</comment>
<organism evidence="2 3">
    <name type="scientific">Motilibacter rhizosphaerae</name>
    <dbReference type="NCBI Taxonomy" id="598652"/>
    <lineage>
        <taxon>Bacteria</taxon>
        <taxon>Bacillati</taxon>
        <taxon>Actinomycetota</taxon>
        <taxon>Actinomycetes</taxon>
        <taxon>Motilibacterales</taxon>
        <taxon>Motilibacteraceae</taxon>
        <taxon>Motilibacter</taxon>
    </lineage>
</organism>
<accession>A0A4Q7NNM7</accession>
<dbReference type="EMBL" id="SGXD01000003">
    <property type="protein sequence ID" value="RZS86835.1"/>
    <property type="molecule type" value="Genomic_DNA"/>
</dbReference>
<evidence type="ECO:0000313" key="2">
    <source>
        <dbReference type="EMBL" id="RZS86835.1"/>
    </source>
</evidence>
<feature type="region of interest" description="Disordered" evidence="1">
    <location>
        <begin position="449"/>
        <end position="485"/>
    </location>
</feature>
<keyword evidence="3" id="KW-1185">Reference proteome</keyword>